<sequence length="213" mass="23766">MDRQAAFSYRCAACSRCCHHKKIQLNPYELARLARAQDLDAAAFRERYVTDHVYLRQKADGACVFLGEQGCTVHADRPLVCRLYPLGRIVDGEGEKFVELTPHPQTEGIYGSDGTIGEYLATQGADPFMQAADAYYQLFRWVARLSGDGGPDSVSDQSGILEALDLEAFVAREAARRNVDLPEPLGEQARLHCIWLAEMITDAQHEQKFTPQS</sequence>
<name>A0ABQ1Y0H8_9PROT</name>
<dbReference type="EMBL" id="BMFS01000015">
    <property type="protein sequence ID" value="GGH07926.1"/>
    <property type="molecule type" value="Genomic_DNA"/>
</dbReference>
<organism evidence="1 2">
    <name type="scientific">Glycocaulis albus</name>
    <dbReference type="NCBI Taxonomy" id="1382801"/>
    <lineage>
        <taxon>Bacteria</taxon>
        <taxon>Pseudomonadati</taxon>
        <taxon>Pseudomonadota</taxon>
        <taxon>Alphaproteobacteria</taxon>
        <taxon>Maricaulales</taxon>
        <taxon>Maricaulaceae</taxon>
        <taxon>Glycocaulis</taxon>
    </lineage>
</organism>
<accession>A0ABQ1Y0H8</accession>
<protein>
    <recommendedName>
        <fullName evidence="3">YkgJ family cysteine cluster protein</fullName>
    </recommendedName>
</protein>
<dbReference type="Pfam" id="PF03692">
    <property type="entry name" value="CxxCxxCC"/>
    <property type="match status" value="1"/>
</dbReference>
<keyword evidence="2" id="KW-1185">Reference proteome</keyword>
<proteinExistence type="predicted"/>
<reference evidence="2" key="1">
    <citation type="journal article" date="2019" name="Int. J. Syst. Evol. Microbiol.">
        <title>The Global Catalogue of Microorganisms (GCM) 10K type strain sequencing project: providing services to taxonomists for standard genome sequencing and annotation.</title>
        <authorList>
            <consortium name="The Broad Institute Genomics Platform"/>
            <consortium name="The Broad Institute Genome Sequencing Center for Infectious Disease"/>
            <person name="Wu L."/>
            <person name="Ma J."/>
        </authorList>
    </citation>
    <scope>NUCLEOTIDE SEQUENCE [LARGE SCALE GENOMIC DNA]</scope>
    <source>
        <strain evidence="2">CGMCC 1.12766</strain>
    </source>
</reference>
<gene>
    <name evidence="1" type="ORF">GCM10007420_25920</name>
</gene>
<comment type="caution">
    <text evidence="1">The sequence shown here is derived from an EMBL/GenBank/DDBJ whole genome shotgun (WGS) entry which is preliminary data.</text>
</comment>
<dbReference type="PANTHER" id="PTHR35866">
    <property type="entry name" value="PUTATIVE-RELATED"/>
    <property type="match status" value="1"/>
</dbReference>
<dbReference type="PANTHER" id="PTHR35866:SF1">
    <property type="entry name" value="YKGJ FAMILY CYSTEINE CLUSTER PROTEIN"/>
    <property type="match status" value="1"/>
</dbReference>
<evidence type="ECO:0000313" key="2">
    <source>
        <dbReference type="Proteomes" id="UP000648722"/>
    </source>
</evidence>
<evidence type="ECO:0000313" key="1">
    <source>
        <dbReference type="EMBL" id="GGH07926.1"/>
    </source>
</evidence>
<dbReference type="Proteomes" id="UP000648722">
    <property type="component" value="Unassembled WGS sequence"/>
</dbReference>
<evidence type="ECO:0008006" key="3">
    <source>
        <dbReference type="Google" id="ProtNLM"/>
    </source>
</evidence>
<dbReference type="RefSeq" id="WP_188453014.1">
    <property type="nucleotide sequence ID" value="NZ_BMFS01000015.1"/>
</dbReference>
<dbReference type="InterPro" id="IPR005358">
    <property type="entry name" value="Puta_zinc/iron-chelating_dom"/>
</dbReference>